<name>D3KFU8_CAEEL</name>
<sequence length="34" mass="3724">MEPQAPNTHQYPTTTHFEAPPAYSNPSNNVSPPT</sequence>
<accession>D3KFU8</accession>
<protein>
    <submittedName>
        <fullName evidence="2">PLSCR1</fullName>
    </submittedName>
</protein>
<proteinExistence type="predicted"/>
<dbReference type="WormBase" id="K08D8.11">
    <property type="protein sequence ID" value="CE44489"/>
    <property type="gene ID" value="WBGene00194925"/>
</dbReference>
<feature type="region of interest" description="Disordered" evidence="1">
    <location>
        <begin position="1"/>
        <end position="34"/>
    </location>
</feature>
<gene>
    <name evidence="2" type="ORF">CELE_K08D8.11</name>
    <name evidence="2 4" type="ORF">K08D8.11</name>
</gene>
<organism evidence="2 3">
    <name type="scientific">Caenorhabditis elegans</name>
    <dbReference type="NCBI Taxonomy" id="6239"/>
    <lineage>
        <taxon>Eukaryota</taxon>
        <taxon>Metazoa</taxon>
        <taxon>Ecdysozoa</taxon>
        <taxon>Nematoda</taxon>
        <taxon>Chromadorea</taxon>
        <taxon>Rhabditida</taxon>
        <taxon>Rhabditina</taxon>
        <taxon>Rhabditomorpha</taxon>
        <taxon>Rhabditoidea</taxon>
        <taxon>Rhabditidae</taxon>
        <taxon>Peloderinae</taxon>
        <taxon>Caenorhabditis</taxon>
    </lineage>
</organism>
<dbReference type="HOGENOM" id="CLU_3377575_0_0_1"/>
<dbReference type="InParanoid" id="D3KFU8"/>
<evidence type="ECO:0000313" key="3">
    <source>
        <dbReference type="Proteomes" id="UP000001940"/>
    </source>
</evidence>
<evidence type="ECO:0000313" key="2">
    <source>
        <dbReference type="EMBL" id="CBJ25085.1"/>
    </source>
</evidence>
<evidence type="ECO:0000256" key="1">
    <source>
        <dbReference type="SAM" id="MobiDB-lite"/>
    </source>
</evidence>
<dbReference type="AGR" id="WB:WBGene00194925"/>
<dbReference type="Proteomes" id="UP000001940">
    <property type="component" value="Chromosome IV"/>
</dbReference>
<dbReference type="Bgee" id="WBGene00194925">
    <property type="expression patterns" value="Expressed in larva and 2 other cell types or tissues"/>
</dbReference>
<keyword evidence="3" id="KW-1185">Reference proteome</keyword>
<evidence type="ECO:0000313" key="4">
    <source>
        <dbReference type="WormBase" id="K08D8.11"/>
    </source>
</evidence>
<dbReference type="EMBL" id="BX284604">
    <property type="protein sequence ID" value="CBJ25085.1"/>
    <property type="molecule type" value="Genomic_DNA"/>
</dbReference>
<dbReference type="PaxDb" id="6239-K08D8.11"/>
<feature type="compositionally biased region" description="Polar residues" evidence="1">
    <location>
        <begin position="1"/>
        <end position="16"/>
    </location>
</feature>
<feature type="compositionally biased region" description="Polar residues" evidence="1">
    <location>
        <begin position="24"/>
        <end position="34"/>
    </location>
</feature>
<dbReference type="AlphaFoldDB" id="D3KFU8"/>
<reference evidence="2 3" key="1">
    <citation type="journal article" date="1998" name="Science">
        <title>Genome sequence of the nematode C. elegans: a platform for investigating biology.</title>
        <authorList>
            <consortium name="The C. elegans sequencing consortium"/>
            <person name="Sulson J.E."/>
            <person name="Waterston R."/>
        </authorList>
    </citation>
    <scope>NUCLEOTIDE SEQUENCE [LARGE SCALE GENOMIC DNA]</scope>
    <source>
        <strain evidence="2 3">Bristol N2</strain>
    </source>
</reference>